<protein>
    <submittedName>
        <fullName evidence="2">Uncharacterized protein</fullName>
    </submittedName>
</protein>
<dbReference type="AlphaFoldDB" id="A0A9W8MQ11"/>
<keyword evidence="3" id="KW-1185">Reference proteome</keyword>
<organism evidence="2 3">
    <name type="scientific">Agrocybe chaxingu</name>
    <dbReference type="NCBI Taxonomy" id="84603"/>
    <lineage>
        <taxon>Eukaryota</taxon>
        <taxon>Fungi</taxon>
        <taxon>Dikarya</taxon>
        <taxon>Basidiomycota</taxon>
        <taxon>Agaricomycotina</taxon>
        <taxon>Agaricomycetes</taxon>
        <taxon>Agaricomycetidae</taxon>
        <taxon>Agaricales</taxon>
        <taxon>Agaricineae</taxon>
        <taxon>Strophariaceae</taxon>
        <taxon>Agrocybe</taxon>
    </lineage>
</organism>
<dbReference type="EMBL" id="JANKHO010001410">
    <property type="protein sequence ID" value="KAJ3501600.1"/>
    <property type="molecule type" value="Genomic_DNA"/>
</dbReference>
<sequence>MFTIHRARPYFQLFPVPKPEEDYPQAVDPEELEDYARKLLQFSSGYQGGICEDHVDVINSPYNELDIGLPGDRDEDDLSATFFSGGDLEGEEYDYPSGVEDYREPDTPCSAERQVQTRSALGQQPRDLGQGA</sequence>
<gene>
    <name evidence="2" type="ORF">NLJ89_g9264</name>
</gene>
<evidence type="ECO:0000256" key="1">
    <source>
        <dbReference type="SAM" id="MobiDB-lite"/>
    </source>
</evidence>
<dbReference type="OrthoDB" id="10410231at2759"/>
<accession>A0A9W8MQ11</accession>
<comment type="caution">
    <text evidence="2">The sequence shown here is derived from an EMBL/GenBank/DDBJ whole genome shotgun (WGS) entry which is preliminary data.</text>
</comment>
<feature type="compositionally biased region" description="Polar residues" evidence="1">
    <location>
        <begin position="113"/>
        <end position="122"/>
    </location>
</feature>
<dbReference type="Proteomes" id="UP001148786">
    <property type="component" value="Unassembled WGS sequence"/>
</dbReference>
<reference evidence="2" key="1">
    <citation type="submission" date="2022-07" db="EMBL/GenBank/DDBJ databases">
        <title>Genome Sequence of Agrocybe chaxingu.</title>
        <authorList>
            <person name="Buettner E."/>
        </authorList>
    </citation>
    <scope>NUCLEOTIDE SEQUENCE</scope>
    <source>
        <strain evidence="2">MP-N11</strain>
    </source>
</reference>
<feature type="region of interest" description="Disordered" evidence="1">
    <location>
        <begin position="70"/>
        <end position="132"/>
    </location>
</feature>
<evidence type="ECO:0000313" key="3">
    <source>
        <dbReference type="Proteomes" id="UP001148786"/>
    </source>
</evidence>
<proteinExistence type="predicted"/>
<evidence type="ECO:0000313" key="2">
    <source>
        <dbReference type="EMBL" id="KAJ3501600.1"/>
    </source>
</evidence>
<name>A0A9W8MQ11_9AGAR</name>